<gene>
    <name evidence="3" type="ORF">ACFPN2_02785</name>
</gene>
<dbReference type="EMBL" id="JBHSDU010000001">
    <property type="protein sequence ID" value="MFC4307997.1"/>
    <property type="molecule type" value="Genomic_DNA"/>
</dbReference>
<keyword evidence="2" id="KW-0808">Transferase</keyword>
<protein>
    <submittedName>
        <fullName evidence="3">WecB/TagA/CpsF family glycosyltransferase</fullName>
    </submittedName>
</protein>
<evidence type="ECO:0000256" key="2">
    <source>
        <dbReference type="ARBA" id="ARBA00022679"/>
    </source>
</evidence>
<dbReference type="CDD" id="cd06533">
    <property type="entry name" value="Glyco_transf_WecG_TagA"/>
    <property type="match status" value="1"/>
</dbReference>
<organism evidence="3 4">
    <name type="scientific">Steroidobacter flavus</name>
    <dbReference type="NCBI Taxonomy" id="1842136"/>
    <lineage>
        <taxon>Bacteria</taxon>
        <taxon>Pseudomonadati</taxon>
        <taxon>Pseudomonadota</taxon>
        <taxon>Gammaproteobacteria</taxon>
        <taxon>Steroidobacterales</taxon>
        <taxon>Steroidobacteraceae</taxon>
        <taxon>Steroidobacter</taxon>
    </lineage>
</organism>
<evidence type="ECO:0000313" key="4">
    <source>
        <dbReference type="Proteomes" id="UP001595904"/>
    </source>
</evidence>
<name>A0ABV8SM23_9GAMM</name>
<dbReference type="PANTHER" id="PTHR34136">
    <property type="match status" value="1"/>
</dbReference>
<reference evidence="4" key="1">
    <citation type="journal article" date="2019" name="Int. J. Syst. Evol. Microbiol.">
        <title>The Global Catalogue of Microorganisms (GCM) 10K type strain sequencing project: providing services to taxonomists for standard genome sequencing and annotation.</title>
        <authorList>
            <consortium name="The Broad Institute Genomics Platform"/>
            <consortium name="The Broad Institute Genome Sequencing Center for Infectious Disease"/>
            <person name="Wu L."/>
            <person name="Ma J."/>
        </authorList>
    </citation>
    <scope>NUCLEOTIDE SEQUENCE [LARGE SCALE GENOMIC DNA]</scope>
    <source>
        <strain evidence="4">CGMCC 1.10759</strain>
    </source>
</reference>
<keyword evidence="4" id="KW-1185">Reference proteome</keyword>
<dbReference type="RefSeq" id="WP_380594748.1">
    <property type="nucleotide sequence ID" value="NZ_JBHSDU010000001.1"/>
</dbReference>
<dbReference type="InterPro" id="IPR004629">
    <property type="entry name" value="WecG_TagA_CpsF"/>
</dbReference>
<dbReference type="Proteomes" id="UP001595904">
    <property type="component" value="Unassembled WGS sequence"/>
</dbReference>
<dbReference type="PANTHER" id="PTHR34136:SF1">
    <property type="entry name" value="UDP-N-ACETYL-D-MANNOSAMINURONIC ACID TRANSFERASE"/>
    <property type="match status" value="1"/>
</dbReference>
<dbReference type="NCBIfam" id="TIGR00696">
    <property type="entry name" value="wecG_tagA_cpsF"/>
    <property type="match status" value="1"/>
</dbReference>
<evidence type="ECO:0000313" key="3">
    <source>
        <dbReference type="EMBL" id="MFC4307997.1"/>
    </source>
</evidence>
<dbReference type="Pfam" id="PF03808">
    <property type="entry name" value="Glyco_tran_WecG"/>
    <property type="match status" value="1"/>
</dbReference>
<accession>A0ABV8SM23</accession>
<sequence>MAVVSETRLPARRMLGIPIGVESLDSLLDSVSHAVQTGTGPFTVACANPHSLVVAQQDETFRRALQACSAVVADGSGVTLAARLFGMEVGPRITGTDFFLGTMRRLDRVGGKAFFLGSVDPVLELVKQRVAREFPRVTVETLSPPFGTWSAEQQAEVMRRIHAAKVDVLWVGMTAPKQEKWIDAHAGECGVPVIGAIGAVFDYYAGTVRRAPQWICKLGFEWLYRLLGEPRRLWRRTLVSGPQFAWLLLRERLQTGGQRERVA</sequence>
<proteinExistence type="predicted"/>
<keyword evidence="1" id="KW-0328">Glycosyltransferase</keyword>
<comment type="caution">
    <text evidence="3">The sequence shown here is derived from an EMBL/GenBank/DDBJ whole genome shotgun (WGS) entry which is preliminary data.</text>
</comment>
<evidence type="ECO:0000256" key="1">
    <source>
        <dbReference type="ARBA" id="ARBA00022676"/>
    </source>
</evidence>